<keyword evidence="9" id="KW-1185">Reference proteome</keyword>
<dbReference type="Proteomes" id="UP001355207">
    <property type="component" value="Chromosome 3"/>
</dbReference>
<evidence type="ECO:0000256" key="1">
    <source>
        <dbReference type="ARBA" id="ARBA00001933"/>
    </source>
</evidence>
<keyword evidence="5" id="KW-0663">Pyridoxal phosphate</keyword>
<dbReference type="InterPro" id="IPR015422">
    <property type="entry name" value="PyrdxlP-dep_Trfase_small"/>
</dbReference>
<organism evidence="8 9">
    <name type="scientific">Kwoniella dendrophila CBS 6074</name>
    <dbReference type="NCBI Taxonomy" id="1295534"/>
    <lineage>
        <taxon>Eukaryota</taxon>
        <taxon>Fungi</taxon>
        <taxon>Dikarya</taxon>
        <taxon>Basidiomycota</taxon>
        <taxon>Agaricomycotina</taxon>
        <taxon>Tremellomycetes</taxon>
        <taxon>Tremellales</taxon>
        <taxon>Cryptococcaceae</taxon>
        <taxon>Kwoniella</taxon>
    </lineage>
</organism>
<feature type="compositionally biased region" description="Polar residues" evidence="6">
    <location>
        <begin position="126"/>
        <end position="142"/>
    </location>
</feature>
<comment type="cofactor">
    <cofactor evidence="1">
        <name>pyridoxal 5'-phosphate</name>
        <dbReference type="ChEBI" id="CHEBI:597326"/>
    </cofactor>
</comment>
<dbReference type="GO" id="GO:0008483">
    <property type="term" value="F:transaminase activity"/>
    <property type="evidence" value="ECO:0007669"/>
    <property type="project" value="UniProtKB-KW"/>
</dbReference>
<evidence type="ECO:0000256" key="6">
    <source>
        <dbReference type="SAM" id="MobiDB-lite"/>
    </source>
</evidence>
<comment type="similarity">
    <text evidence="2">Belongs to the class-I pyridoxal-phosphate-dependent aminotransferase family.</text>
</comment>
<dbReference type="InterPro" id="IPR015424">
    <property type="entry name" value="PyrdxlP-dep_Trfase"/>
</dbReference>
<dbReference type="RefSeq" id="XP_066074278.1">
    <property type="nucleotide sequence ID" value="XM_066218181.1"/>
</dbReference>
<evidence type="ECO:0000259" key="7">
    <source>
        <dbReference type="Pfam" id="PF00155"/>
    </source>
</evidence>
<dbReference type="AlphaFoldDB" id="A0AAX4JSN5"/>
<evidence type="ECO:0000256" key="4">
    <source>
        <dbReference type="ARBA" id="ARBA00022679"/>
    </source>
</evidence>
<dbReference type="InterPro" id="IPR004839">
    <property type="entry name" value="Aminotransferase_I/II_large"/>
</dbReference>
<dbReference type="GO" id="GO:0030170">
    <property type="term" value="F:pyridoxal phosphate binding"/>
    <property type="evidence" value="ECO:0007669"/>
    <property type="project" value="InterPro"/>
</dbReference>
<proteinExistence type="inferred from homology"/>
<dbReference type="InterPro" id="IPR050596">
    <property type="entry name" value="AspAT/PAT-like"/>
</dbReference>
<dbReference type="SUPFAM" id="SSF53383">
    <property type="entry name" value="PLP-dependent transferases"/>
    <property type="match status" value="1"/>
</dbReference>
<dbReference type="Gene3D" id="3.90.1150.10">
    <property type="entry name" value="Aspartate Aminotransferase, domain 1"/>
    <property type="match status" value="1"/>
</dbReference>
<dbReference type="PANTHER" id="PTHR46383:SF1">
    <property type="entry name" value="ASPARTATE AMINOTRANSFERASE"/>
    <property type="match status" value="1"/>
</dbReference>
<accession>A0AAX4JSN5</accession>
<feature type="compositionally biased region" description="Low complexity" evidence="6">
    <location>
        <begin position="107"/>
        <end position="125"/>
    </location>
</feature>
<dbReference type="Pfam" id="PF00155">
    <property type="entry name" value="Aminotran_1_2"/>
    <property type="match status" value="1"/>
</dbReference>
<evidence type="ECO:0000256" key="2">
    <source>
        <dbReference type="ARBA" id="ARBA00007441"/>
    </source>
</evidence>
<dbReference type="GeneID" id="91093077"/>
<sequence length="536" mass="60036">MSGVLNFAISSAVESTNAPPIPKAQGWGREYSATSQEFGQLLDLSQGVPKNAPHHLVLEELKKSSSDPLSAKYGNILGELKLRENFAEEIRFQYNLKAPQDSSTLTNSTKNHNNINNQNIESSLNDDTNSTKNVEKSTYGSINNNDNSLSSNNNQEDNLQEGTITYEDIGITTGCNMAFLVLMMSICNSNSSTTTQKDGVMIPLPSYFNQMMVFSLLNLKPIYIPCNTMNNFKPDINSARTYLENQLKDDDTITTKIKVICLVTPNNPTGSVYSNEELKEWYDLAKRFKIALVLDETYRDFVEGKDDNDNDGKRGIPHSLFKEKDWRATFISLGSFSKGYRIPGHRLGSIIASPTLLKHITTICDCMQICAPRPPQIAISHILPQLREDLDESSRALSKRRKLFTEIVNKVKGWNVISIGGYFAYVSYPKEFKNGSSNLGLKRKLLGSEEISKIMATKFGVVTLPGSFFMPDLNDDEVWENDILPRSSIDGKDDGDVDLRDDIWLRFAVANVDDEVIIKLGPRLLEMNKMMGIEDD</sequence>
<feature type="region of interest" description="Disordered" evidence="6">
    <location>
        <begin position="100"/>
        <end position="156"/>
    </location>
</feature>
<dbReference type="CDD" id="cd00609">
    <property type="entry name" value="AAT_like"/>
    <property type="match status" value="1"/>
</dbReference>
<dbReference type="PANTHER" id="PTHR46383">
    <property type="entry name" value="ASPARTATE AMINOTRANSFERASE"/>
    <property type="match status" value="1"/>
</dbReference>
<dbReference type="Gene3D" id="3.40.640.10">
    <property type="entry name" value="Type I PLP-dependent aspartate aminotransferase-like (Major domain)"/>
    <property type="match status" value="1"/>
</dbReference>
<reference evidence="8 9" key="1">
    <citation type="submission" date="2024-01" db="EMBL/GenBank/DDBJ databases">
        <title>Comparative genomics of Cryptococcus and Kwoniella reveals pathogenesis evolution and contrasting modes of karyotype evolution via chromosome fusion or intercentromeric recombination.</title>
        <authorList>
            <person name="Coelho M.A."/>
            <person name="David-Palma M."/>
            <person name="Shea T."/>
            <person name="Bowers K."/>
            <person name="McGinley-Smith S."/>
            <person name="Mohammad A.W."/>
            <person name="Gnirke A."/>
            <person name="Yurkov A.M."/>
            <person name="Nowrousian M."/>
            <person name="Sun S."/>
            <person name="Cuomo C.A."/>
            <person name="Heitman J."/>
        </authorList>
    </citation>
    <scope>NUCLEOTIDE SEQUENCE [LARGE SCALE GENOMIC DNA]</scope>
    <source>
        <strain evidence="8 9">CBS 6074</strain>
    </source>
</reference>
<dbReference type="GO" id="GO:0006520">
    <property type="term" value="P:amino acid metabolic process"/>
    <property type="evidence" value="ECO:0007669"/>
    <property type="project" value="InterPro"/>
</dbReference>
<evidence type="ECO:0000313" key="8">
    <source>
        <dbReference type="EMBL" id="WWC87515.1"/>
    </source>
</evidence>
<feature type="compositionally biased region" description="Low complexity" evidence="6">
    <location>
        <begin position="143"/>
        <end position="156"/>
    </location>
</feature>
<protein>
    <recommendedName>
        <fullName evidence="7">Aminotransferase class I/classII large domain-containing protein</fullName>
    </recommendedName>
</protein>
<keyword evidence="3" id="KW-0032">Aminotransferase</keyword>
<evidence type="ECO:0000256" key="5">
    <source>
        <dbReference type="ARBA" id="ARBA00022898"/>
    </source>
</evidence>
<dbReference type="InterPro" id="IPR015421">
    <property type="entry name" value="PyrdxlP-dep_Trfase_major"/>
</dbReference>
<dbReference type="EMBL" id="CP144100">
    <property type="protein sequence ID" value="WWC87515.1"/>
    <property type="molecule type" value="Genomic_DNA"/>
</dbReference>
<evidence type="ECO:0000256" key="3">
    <source>
        <dbReference type="ARBA" id="ARBA00022576"/>
    </source>
</evidence>
<keyword evidence="4" id="KW-0808">Transferase</keyword>
<evidence type="ECO:0000313" key="9">
    <source>
        <dbReference type="Proteomes" id="UP001355207"/>
    </source>
</evidence>
<gene>
    <name evidence="8" type="ORF">L201_002405</name>
</gene>
<name>A0AAX4JSN5_9TREE</name>
<feature type="domain" description="Aminotransferase class I/classII large" evidence="7">
    <location>
        <begin position="194"/>
        <end position="469"/>
    </location>
</feature>